<feature type="chain" id="PRO_5022919484" evidence="1">
    <location>
        <begin position="21"/>
        <end position="206"/>
    </location>
</feature>
<feature type="signal peptide" evidence="1">
    <location>
        <begin position="1"/>
        <end position="20"/>
    </location>
</feature>
<gene>
    <name evidence="2" type="ORF">FRY97_19475</name>
</gene>
<evidence type="ECO:0000313" key="3">
    <source>
        <dbReference type="Proteomes" id="UP000321580"/>
    </source>
</evidence>
<reference evidence="2 3" key="1">
    <citation type="submission" date="2019-08" db="EMBL/GenBank/DDBJ databases">
        <title>Genome of Phaeodactylibacter luteus.</title>
        <authorList>
            <person name="Bowman J.P."/>
        </authorList>
    </citation>
    <scope>NUCLEOTIDE SEQUENCE [LARGE SCALE GENOMIC DNA]</scope>
    <source>
        <strain evidence="2 3">KCTC 42180</strain>
    </source>
</reference>
<evidence type="ECO:0000313" key="2">
    <source>
        <dbReference type="EMBL" id="TXB61363.1"/>
    </source>
</evidence>
<keyword evidence="3" id="KW-1185">Reference proteome</keyword>
<keyword evidence="1" id="KW-0732">Signal</keyword>
<sequence length="206" mass="23450">MRRYCLPILLLLLAAATATAQEAYQPGFQFERGVYPTLASWKAQAPVKPKDIIVDIDPEHQRFFQYLFAQGTFRYPENNAIVYLSPDDVFGYSPGDSTMFYGQSYQFETIGAICVLREVGQVDTYSSFINPGEQYQAERKAGDGQLYILDFETGGFFKCKPRKVEKLLQKDAVLFEKYKTAPGKRAEKLPAFIQAFNSRHPIHFGI</sequence>
<organism evidence="2 3">
    <name type="scientific">Phaeodactylibacter luteus</name>
    <dbReference type="NCBI Taxonomy" id="1564516"/>
    <lineage>
        <taxon>Bacteria</taxon>
        <taxon>Pseudomonadati</taxon>
        <taxon>Bacteroidota</taxon>
        <taxon>Saprospiria</taxon>
        <taxon>Saprospirales</taxon>
        <taxon>Haliscomenobacteraceae</taxon>
        <taxon>Phaeodactylibacter</taxon>
    </lineage>
</organism>
<proteinExistence type="predicted"/>
<name>A0A5C6RGW2_9BACT</name>
<protein>
    <submittedName>
        <fullName evidence="2">Uncharacterized protein</fullName>
    </submittedName>
</protein>
<dbReference type="EMBL" id="VOOR01000063">
    <property type="protein sequence ID" value="TXB61363.1"/>
    <property type="molecule type" value="Genomic_DNA"/>
</dbReference>
<accession>A0A5C6RGW2</accession>
<dbReference type="AlphaFoldDB" id="A0A5C6RGW2"/>
<dbReference type="Proteomes" id="UP000321580">
    <property type="component" value="Unassembled WGS sequence"/>
</dbReference>
<dbReference type="OrthoDB" id="942904at2"/>
<dbReference type="RefSeq" id="WP_147169267.1">
    <property type="nucleotide sequence ID" value="NZ_VOOR01000063.1"/>
</dbReference>
<comment type="caution">
    <text evidence="2">The sequence shown here is derived from an EMBL/GenBank/DDBJ whole genome shotgun (WGS) entry which is preliminary data.</text>
</comment>
<evidence type="ECO:0000256" key="1">
    <source>
        <dbReference type="SAM" id="SignalP"/>
    </source>
</evidence>